<evidence type="ECO:0000313" key="4">
    <source>
        <dbReference type="Proteomes" id="UP001518976"/>
    </source>
</evidence>
<keyword evidence="4" id="KW-1185">Reference proteome</keyword>
<accession>A0ABS3X419</accession>
<gene>
    <name evidence="3" type="ORF">JW592_32120</name>
</gene>
<feature type="non-terminal residue" evidence="3">
    <location>
        <position position="225"/>
    </location>
</feature>
<dbReference type="SMART" id="SM01016">
    <property type="entry name" value="Arg_tRNA_synt_N"/>
    <property type="match status" value="1"/>
</dbReference>
<organism evidence="3 4">
    <name type="scientific">Streptomyces spirodelae</name>
    <dbReference type="NCBI Taxonomy" id="2812904"/>
    <lineage>
        <taxon>Bacteria</taxon>
        <taxon>Bacillati</taxon>
        <taxon>Actinomycetota</taxon>
        <taxon>Actinomycetes</taxon>
        <taxon>Kitasatosporales</taxon>
        <taxon>Streptomycetaceae</taxon>
        <taxon>Streptomyces</taxon>
    </lineage>
</organism>
<dbReference type="InterPro" id="IPR036695">
    <property type="entry name" value="Arg-tRNA-synth_N_sf"/>
</dbReference>
<evidence type="ECO:0000259" key="2">
    <source>
        <dbReference type="SMART" id="SM01016"/>
    </source>
</evidence>
<reference evidence="3 4" key="1">
    <citation type="submission" date="2021-02" db="EMBL/GenBank/DDBJ databases">
        <title>Streptomyces spirodelae sp. nov., isolated from duckweed.</title>
        <authorList>
            <person name="Saimee Y."/>
            <person name="Duangmal K."/>
        </authorList>
    </citation>
    <scope>NUCLEOTIDE SEQUENCE [LARGE SCALE GENOMIC DNA]</scope>
    <source>
        <strain evidence="3 4">DW4-2</strain>
    </source>
</reference>
<dbReference type="SUPFAM" id="SSF55190">
    <property type="entry name" value="Arginyl-tRNA synthetase (ArgRS), N-terminal 'additional' domain"/>
    <property type="match status" value="1"/>
</dbReference>
<feature type="domain" description="Arginyl tRNA synthetase N-terminal" evidence="2">
    <location>
        <begin position="4"/>
        <end position="94"/>
    </location>
</feature>
<dbReference type="InterPro" id="IPR005148">
    <property type="entry name" value="Arg-tRNA-synth_N"/>
</dbReference>
<feature type="region of interest" description="Disordered" evidence="1">
    <location>
        <begin position="132"/>
        <end position="191"/>
    </location>
</feature>
<dbReference type="Pfam" id="PF03485">
    <property type="entry name" value="Arg_tRNA_synt_N"/>
    <property type="match status" value="1"/>
</dbReference>
<name>A0ABS3X419_9ACTN</name>
<proteinExistence type="predicted"/>
<comment type="caution">
    <text evidence="3">The sequence shown here is derived from an EMBL/GenBank/DDBJ whole genome shotgun (WGS) entry which is preliminary data.</text>
</comment>
<dbReference type="Proteomes" id="UP001518976">
    <property type="component" value="Unassembled WGS sequence"/>
</dbReference>
<dbReference type="EMBL" id="JAFFZN010000054">
    <property type="protein sequence ID" value="MBO8190059.1"/>
    <property type="molecule type" value="Genomic_DNA"/>
</dbReference>
<dbReference type="Gene3D" id="3.30.1360.70">
    <property type="entry name" value="Arginyl tRNA synthetase N-terminal domain"/>
    <property type="match status" value="1"/>
</dbReference>
<evidence type="ECO:0000313" key="3">
    <source>
        <dbReference type="EMBL" id="MBO8190059.1"/>
    </source>
</evidence>
<feature type="compositionally biased region" description="Low complexity" evidence="1">
    <location>
        <begin position="148"/>
        <end position="168"/>
    </location>
</feature>
<feature type="compositionally biased region" description="Pro residues" evidence="1">
    <location>
        <begin position="169"/>
        <end position="185"/>
    </location>
</feature>
<sequence length="225" mass="22572">MTPAQLSRAIRHTLPRVLPGGGADDLRARMRVVVEAPPRRGDGDYATGVAFQAAAACGRPASEVAEALAARLVRDEEAIAAAEVVGAGFVNVTLTPAGRTALLRTLTESAPGGVVAECALVGHASAESASVGHGSAEAVSAGHGSTEPAAGGAPAGSAPPVETLAPLARPAPPAPSEAPAPPAHPTPTDHPAQDIARWAEVTGEDSVLLAVRTERCSSLFRVQYA</sequence>
<evidence type="ECO:0000256" key="1">
    <source>
        <dbReference type="SAM" id="MobiDB-lite"/>
    </source>
</evidence>
<protein>
    <recommendedName>
        <fullName evidence="2">Arginyl tRNA synthetase N-terminal domain-containing protein</fullName>
    </recommendedName>
</protein>